<evidence type="ECO:0000256" key="7">
    <source>
        <dbReference type="ARBA" id="ARBA00022840"/>
    </source>
</evidence>
<dbReference type="SUPFAM" id="SSF55785">
    <property type="entry name" value="PYP-like sensor domain (PAS domain)"/>
    <property type="match status" value="1"/>
</dbReference>
<keyword evidence="4" id="KW-0808">Transferase</keyword>
<dbReference type="EMBL" id="JACSQS010000001">
    <property type="protein sequence ID" value="MBD7952647.1"/>
    <property type="molecule type" value="Genomic_DNA"/>
</dbReference>
<sequence>MPPVLTDALAIDAILDDTRVGVWQFDISTRQLSGSDMASAQLAGIGAHTLRSAWRRILRQEPDQPVFEIELPWTDGISRRWLMLRGRHDRALGQVRGMCVDMTRRVRAEQLVREQAMLLDTLARGTPPRECLRVLTEAIERLKPGLRSAFFVTPGDRQRPGYGSSCNVHPTITALLEHPGAAPRPTDLELPGGSEVATDTQWRTNWQAACGQHDLSACRPIAVPRQAHPERAWLLLFLSAPRTLTGWEQEVASFATRIAALVLDREDQQIALQQAADAVGSALHDTERERRRLKAFLDSSPDLAYVFNLEHRFTYANRALLRMWGKTEEEALGRNCLELGYPDWHAAMHSREIEQVIATRRPIRGDVPFEGPLGRRMYDYIFVPQLGLDGEVEAIIGTTRDVTERSEHEEERARNESLLRMLVDELQHRTRNIMSVVRAMASRTLATSRDMADFSSRFDARLDALARAQSLLSRLGELDRVQFDALLRAELSAHVDPALHGTQIVLEGPPEVALRSGTVQPLAMALHELATNAVKYGALRQQGGRLHVRWNLVDAEASDAASPRLRVDWQEHGVRDLPPDPSSIRGGGAGRELIERALPYQIGAKVDYGFADDGLRCSILLAVSEQAVALAS</sequence>
<keyword evidence="10" id="KW-1185">Reference proteome</keyword>
<protein>
    <recommendedName>
        <fullName evidence="2">histidine kinase</fullName>
        <ecNumber evidence="2">2.7.13.3</ecNumber>
    </recommendedName>
</protein>
<evidence type="ECO:0000256" key="6">
    <source>
        <dbReference type="ARBA" id="ARBA00022777"/>
    </source>
</evidence>
<dbReference type="SMART" id="SM00911">
    <property type="entry name" value="HWE_HK"/>
    <property type="match status" value="1"/>
</dbReference>
<dbReference type="CDD" id="cd00130">
    <property type="entry name" value="PAS"/>
    <property type="match status" value="1"/>
</dbReference>
<evidence type="ECO:0000256" key="2">
    <source>
        <dbReference type="ARBA" id="ARBA00012438"/>
    </source>
</evidence>
<feature type="domain" description="PAS" evidence="8">
    <location>
        <begin position="289"/>
        <end position="360"/>
    </location>
</feature>
<dbReference type="Gene3D" id="3.30.450.20">
    <property type="entry name" value="PAS domain"/>
    <property type="match status" value="1"/>
</dbReference>
<evidence type="ECO:0000259" key="8">
    <source>
        <dbReference type="PROSITE" id="PS50112"/>
    </source>
</evidence>
<accession>A0A8X8FTK1</accession>
<evidence type="ECO:0000313" key="9">
    <source>
        <dbReference type="EMBL" id="MBD7952647.1"/>
    </source>
</evidence>
<organism evidence="9 10">
    <name type="scientific">Stenotrophomonas lacuserhaii</name>
    <dbReference type="NCBI Taxonomy" id="2760084"/>
    <lineage>
        <taxon>Bacteria</taxon>
        <taxon>Pseudomonadati</taxon>
        <taxon>Pseudomonadota</taxon>
        <taxon>Gammaproteobacteria</taxon>
        <taxon>Lysobacterales</taxon>
        <taxon>Lysobacteraceae</taxon>
        <taxon>Stenotrophomonas</taxon>
    </lineage>
</organism>
<dbReference type="PROSITE" id="PS50112">
    <property type="entry name" value="PAS"/>
    <property type="match status" value="1"/>
</dbReference>
<comment type="caution">
    <text evidence="9">The sequence shown here is derived from an EMBL/GenBank/DDBJ whole genome shotgun (WGS) entry which is preliminary data.</text>
</comment>
<dbReference type="InterPro" id="IPR013656">
    <property type="entry name" value="PAS_4"/>
</dbReference>
<comment type="catalytic activity">
    <reaction evidence="1">
        <text>ATP + protein L-histidine = ADP + protein N-phospho-L-histidine.</text>
        <dbReference type="EC" id="2.7.13.3"/>
    </reaction>
</comment>
<name>A0A8X8FTK1_9GAMM</name>
<dbReference type="RefSeq" id="WP_191768110.1">
    <property type="nucleotide sequence ID" value="NZ_JACSQS010000001.1"/>
</dbReference>
<keyword evidence="7" id="KW-0067">ATP-binding</keyword>
<evidence type="ECO:0000256" key="4">
    <source>
        <dbReference type="ARBA" id="ARBA00022679"/>
    </source>
</evidence>
<dbReference type="Pfam" id="PF08448">
    <property type="entry name" value="PAS_4"/>
    <property type="match status" value="1"/>
</dbReference>
<dbReference type="PANTHER" id="PTHR41523">
    <property type="entry name" value="TWO-COMPONENT SYSTEM SENSOR PROTEIN"/>
    <property type="match status" value="1"/>
</dbReference>
<dbReference type="InterPro" id="IPR011102">
    <property type="entry name" value="Sig_transdc_His_kinase_HWE"/>
</dbReference>
<dbReference type="GO" id="GO:0005524">
    <property type="term" value="F:ATP binding"/>
    <property type="evidence" value="ECO:0007669"/>
    <property type="project" value="UniProtKB-KW"/>
</dbReference>
<dbReference type="Proteomes" id="UP000636938">
    <property type="component" value="Unassembled WGS sequence"/>
</dbReference>
<keyword evidence="6" id="KW-0418">Kinase</keyword>
<keyword evidence="3" id="KW-0597">Phosphoprotein</keyword>
<dbReference type="PANTHER" id="PTHR41523:SF7">
    <property type="entry name" value="HISTIDINE KINASE"/>
    <property type="match status" value="1"/>
</dbReference>
<keyword evidence="5" id="KW-0547">Nucleotide-binding</keyword>
<dbReference type="Gene3D" id="3.30.565.10">
    <property type="entry name" value="Histidine kinase-like ATPase, C-terminal domain"/>
    <property type="match status" value="1"/>
</dbReference>
<dbReference type="InterPro" id="IPR000014">
    <property type="entry name" value="PAS"/>
</dbReference>
<dbReference type="SMART" id="SM00091">
    <property type="entry name" value="PAS"/>
    <property type="match status" value="1"/>
</dbReference>
<dbReference type="EC" id="2.7.13.3" evidence="2"/>
<dbReference type="GO" id="GO:0004673">
    <property type="term" value="F:protein histidine kinase activity"/>
    <property type="evidence" value="ECO:0007669"/>
    <property type="project" value="UniProtKB-EC"/>
</dbReference>
<evidence type="ECO:0000256" key="1">
    <source>
        <dbReference type="ARBA" id="ARBA00000085"/>
    </source>
</evidence>
<dbReference type="AlphaFoldDB" id="A0A8X8FTK1"/>
<reference evidence="9 10" key="1">
    <citation type="submission" date="2020-08" db="EMBL/GenBank/DDBJ databases">
        <title>A Genomic Blueprint of the Chicken Gut Microbiome.</title>
        <authorList>
            <person name="Gilroy R."/>
            <person name="Ravi A."/>
            <person name="Getino M."/>
            <person name="Pursley I."/>
            <person name="Horton D.L."/>
            <person name="Alikhan N.-F."/>
            <person name="Baker D."/>
            <person name="Gharbi K."/>
            <person name="Hall N."/>
            <person name="Watson M."/>
            <person name="Adriaenssens E.M."/>
            <person name="Foster-Nyarko E."/>
            <person name="Jarju S."/>
            <person name="Secka A."/>
            <person name="Antonio M."/>
            <person name="Oren A."/>
            <person name="Chaudhuri R."/>
            <person name="La Ragione R.M."/>
            <person name="Hildebrand F."/>
            <person name="Pallen M.J."/>
        </authorList>
    </citation>
    <scope>NUCLEOTIDE SEQUENCE [LARGE SCALE GENOMIC DNA]</scope>
    <source>
        <strain evidence="9 10">Sa5BUN4</strain>
    </source>
</reference>
<dbReference type="Pfam" id="PF07536">
    <property type="entry name" value="HWE_HK"/>
    <property type="match status" value="1"/>
</dbReference>
<dbReference type="SUPFAM" id="SSF55874">
    <property type="entry name" value="ATPase domain of HSP90 chaperone/DNA topoisomerase II/histidine kinase"/>
    <property type="match status" value="1"/>
</dbReference>
<evidence type="ECO:0000256" key="3">
    <source>
        <dbReference type="ARBA" id="ARBA00022553"/>
    </source>
</evidence>
<evidence type="ECO:0000313" key="10">
    <source>
        <dbReference type="Proteomes" id="UP000636938"/>
    </source>
</evidence>
<dbReference type="NCBIfam" id="TIGR00229">
    <property type="entry name" value="sensory_box"/>
    <property type="match status" value="1"/>
</dbReference>
<proteinExistence type="predicted"/>
<dbReference type="InterPro" id="IPR035965">
    <property type="entry name" value="PAS-like_dom_sf"/>
</dbReference>
<gene>
    <name evidence="9" type="ORF">H9654_00370</name>
</gene>
<dbReference type="InterPro" id="IPR036890">
    <property type="entry name" value="HATPase_C_sf"/>
</dbReference>
<evidence type="ECO:0000256" key="5">
    <source>
        <dbReference type="ARBA" id="ARBA00022741"/>
    </source>
</evidence>